<feature type="transmembrane region" description="Helical" evidence="6">
    <location>
        <begin position="17"/>
        <end position="37"/>
    </location>
</feature>
<protein>
    <submittedName>
        <fullName evidence="7">Predicted PurR-regulated permease PerM</fullName>
    </submittedName>
</protein>
<comment type="similarity">
    <text evidence="2">Belongs to the autoinducer-2 exporter (AI-2E) (TC 2.A.86) family.</text>
</comment>
<evidence type="ECO:0000313" key="8">
    <source>
        <dbReference type="Proteomes" id="UP000199286"/>
    </source>
</evidence>
<gene>
    <name evidence="7" type="ORF">SAMN05444340_103270</name>
</gene>
<feature type="transmembrane region" description="Helical" evidence="6">
    <location>
        <begin position="313"/>
        <end position="337"/>
    </location>
</feature>
<feature type="transmembrane region" description="Helical" evidence="6">
    <location>
        <begin position="285"/>
        <end position="307"/>
    </location>
</feature>
<name>A0A1H3H6W4_9RHOB</name>
<evidence type="ECO:0000256" key="2">
    <source>
        <dbReference type="ARBA" id="ARBA00009773"/>
    </source>
</evidence>
<dbReference type="EMBL" id="FNPF01000003">
    <property type="protein sequence ID" value="SDY11303.1"/>
    <property type="molecule type" value="Genomic_DNA"/>
</dbReference>
<accession>A0A1H3H6W4</accession>
<dbReference type="OrthoDB" id="9799225at2"/>
<feature type="transmembrane region" description="Helical" evidence="6">
    <location>
        <begin position="218"/>
        <end position="240"/>
    </location>
</feature>
<feature type="transmembrane region" description="Helical" evidence="6">
    <location>
        <begin position="156"/>
        <end position="181"/>
    </location>
</feature>
<evidence type="ECO:0000256" key="1">
    <source>
        <dbReference type="ARBA" id="ARBA00004141"/>
    </source>
</evidence>
<evidence type="ECO:0000313" key="7">
    <source>
        <dbReference type="EMBL" id="SDY11303.1"/>
    </source>
</evidence>
<evidence type="ECO:0000256" key="5">
    <source>
        <dbReference type="ARBA" id="ARBA00023136"/>
    </source>
</evidence>
<keyword evidence="8" id="KW-1185">Reference proteome</keyword>
<evidence type="ECO:0000256" key="4">
    <source>
        <dbReference type="ARBA" id="ARBA00022989"/>
    </source>
</evidence>
<dbReference type="InterPro" id="IPR002549">
    <property type="entry name" value="AI-2E-like"/>
</dbReference>
<dbReference type="AlphaFoldDB" id="A0A1H3H6W4"/>
<evidence type="ECO:0000256" key="6">
    <source>
        <dbReference type="SAM" id="Phobius"/>
    </source>
</evidence>
<keyword evidence="3 6" id="KW-0812">Transmembrane</keyword>
<proteinExistence type="inferred from homology"/>
<keyword evidence="5 6" id="KW-0472">Membrane</keyword>
<organism evidence="7 8">
    <name type="scientific">Citreimonas salinaria</name>
    <dbReference type="NCBI Taxonomy" id="321339"/>
    <lineage>
        <taxon>Bacteria</taxon>
        <taxon>Pseudomonadati</taxon>
        <taxon>Pseudomonadota</taxon>
        <taxon>Alphaproteobacteria</taxon>
        <taxon>Rhodobacterales</taxon>
        <taxon>Roseobacteraceae</taxon>
        <taxon>Citreimonas</taxon>
    </lineage>
</organism>
<dbReference type="Proteomes" id="UP000199286">
    <property type="component" value="Unassembled WGS sequence"/>
</dbReference>
<dbReference type="STRING" id="321339.SAMN05444340_103270"/>
<comment type="subcellular location">
    <subcellularLocation>
        <location evidence="1">Membrane</location>
        <topology evidence="1">Multi-pass membrane protein</topology>
    </subcellularLocation>
</comment>
<dbReference type="RefSeq" id="WP_089880484.1">
    <property type="nucleotide sequence ID" value="NZ_FNPF01000003.1"/>
</dbReference>
<feature type="transmembrane region" description="Helical" evidence="6">
    <location>
        <begin position="72"/>
        <end position="95"/>
    </location>
</feature>
<keyword evidence="4 6" id="KW-1133">Transmembrane helix</keyword>
<dbReference type="PANTHER" id="PTHR21716">
    <property type="entry name" value="TRANSMEMBRANE PROTEIN"/>
    <property type="match status" value="1"/>
</dbReference>
<dbReference type="Pfam" id="PF01594">
    <property type="entry name" value="AI-2E_transport"/>
    <property type="match status" value="1"/>
</dbReference>
<sequence length="382" mass="41133">MSDSHEPATAEPKETHAALAPCWAVVGIFLMLFVAGLAYARAFLMPVVLALLLQLVFSPLRRQMERMGLSAGLSAGIIMATLVGVLTLGAASLAVPARDWIARAPDISYELREKIEQIRGTTETVQDAAEQIDEIAEGEDEPGVQRVKVEEEGGGALSLALSLPGILAQVVFTLVLLFFLLASGDMFHEKLVHVMPTFHDKRRAIRVAYDIERKLSRYLLTITAINAGLGVAIGAAMWWLQMPNPALLGIAAFLLNFIPYLGALLGVLGSGLIAFVTLETLEQSAVVAAVYFIITSLEGQVVTPVLVGRSLRLNPVVVFLSVTLFAWLWSVVGMLVATPLLVAARTFCDHIPALHGVGHFLSARGDEGTRDETEQAGHRGHD</sequence>
<dbReference type="PANTHER" id="PTHR21716:SF16">
    <property type="entry name" value="BLL1467 PROTEIN"/>
    <property type="match status" value="1"/>
</dbReference>
<evidence type="ECO:0000256" key="3">
    <source>
        <dbReference type="ARBA" id="ARBA00022692"/>
    </source>
</evidence>
<feature type="transmembrane region" description="Helical" evidence="6">
    <location>
        <begin position="246"/>
        <end position="278"/>
    </location>
</feature>
<feature type="transmembrane region" description="Helical" evidence="6">
    <location>
        <begin position="43"/>
        <end position="60"/>
    </location>
</feature>
<dbReference type="GO" id="GO:0055085">
    <property type="term" value="P:transmembrane transport"/>
    <property type="evidence" value="ECO:0007669"/>
    <property type="project" value="TreeGrafter"/>
</dbReference>
<reference evidence="7 8" key="1">
    <citation type="submission" date="2016-10" db="EMBL/GenBank/DDBJ databases">
        <authorList>
            <person name="de Groot N.N."/>
        </authorList>
    </citation>
    <scope>NUCLEOTIDE SEQUENCE [LARGE SCALE GENOMIC DNA]</scope>
    <source>
        <strain evidence="7 8">DSM 26880</strain>
    </source>
</reference>
<dbReference type="GO" id="GO:0016020">
    <property type="term" value="C:membrane"/>
    <property type="evidence" value="ECO:0007669"/>
    <property type="project" value="UniProtKB-SubCell"/>
</dbReference>